<reference evidence="3" key="1">
    <citation type="submission" date="2017-11" db="EMBL/GenBank/DDBJ databases">
        <title>The draft genome sequence of Chromatocurvus sp. F02.</title>
        <authorList>
            <person name="Du Z.-J."/>
            <person name="Chang Y.-Q."/>
        </authorList>
    </citation>
    <scope>NUCLEOTIDE SEQUENCE [LARGE SCALE GENOMIC DNA]</scope>
    <source>
        <strain evidence="3">F02</strain>
    </source>
</reference>
<dbReference type="HAMAP" id="MF_00775">
    <property type="entry name" value="UPF0311"/>
    <property type="match status" value="1"/>
</dbReference>
<evidence type="ECO:0000256" key="1">
    <source>
        <dbReference type="HAMAP-Rule" id="MF_00775"/>
    </source>
</evidence>
<name>A0A2N5Y078_9GAMM</name>
<proteinExistence type="inferred from homology"/>
<dbReference type="OrthoDB" id="5294829at2"/>
<evidence type="ECO:0000313" key="2">
    <source>
        <dbReference type="EMBL" id="PLW81804.1"/>
    </source>
</evidence>
<dbReference type="PANTHER" id="PTHR37315:SF1">
    <property type="entry name" value="UPF0311 PROTEIN BLR7842"/>
    <property type="match status" value="1"/>
</dbReference>
<dbReference type="EMBL" id="PKLZ01000010">
    <property type="protein sequence ID" value="PLW81804.1"/>
    <property type="molecule type" value="Genomic_DNA"/>
</dbReference>
<dbReference type="InterPro" id="IPR020915">
    <property type="entry name" value="UPF0311"/>
</dbReference>
<organism evidence="2 3">
    <name type="scientific">Kineobactrum sediminis</name>
    <dbReference type="NCBI Taxonomy" id="1905677"/>
    <lineage>
        <taxon>Bacteria</taxon>
        <taxon>Pseudomonadati</taxon>
        <taxon>Pseudomonadota</taxon>
        <taxon>Gammaproteobacteria</taxon>
        <taxon>Cellvibrionales</taxon>
        <taxon>Halieaceae</taxon>
        <taxon>Kineobactrum</taxon>
    </lineage>
</organism>
<dbReference type="RefSeq" id="WP_101522087.1">
    <property type="nucleotide sequence ID" value="NZ_PKLZ01000010.1"/>
</dbReference>
<dbReference type="Gene3D" id="2.40.160.20">
    <property type="match status" value="1"/>
</dbReference>
<accession>A0A2N5Y078</accession>
<dbReference type="PANTHER" id="PTHR37315">
    <property type="entry name" value="UPF0311 PROTEIN BLR7842"/>
    <property type="match status" value="1"/>
</dbReference>
<dbReference type="Proteomes" id="UP000234845">
    <property type="component" value="Unassembled WGS sequence"/>
</dbReference>
<protein>
    <recommendedName>
        <fullName evidence="1">UPF0311 protein CWI75_13730</fullName>
    </recommendedName>
</protein>
<sequence>MTEIQTTRGVVPYPLHTRPLAILTAVLDEPHRLGATPVGERKCVPVRGGSIEGPRLSGRILSGGSDWAVTNAAGILELNVRLVIETHDGALINCEYLGMRHGPADAMAELAAGKAVDYRKIYFRIVPRFDTADPRYNWLNRMLAVGIGERLDAGPRYHIHEVL</sequence>
<keyword evidence="3" id="KW-1185">Reference proteome</keyword>
<dbReference type="AlphaFoldDB" id="A0A2N5Y078"/>
<comment type="caution">
    <text evidence="2">The sequence shown here is derived from an EMBL/GenBank/DDBJ whole genome shotgun (WGS) entry which is preliminary data.</text>
</comment>
<gene>
    <name evidence="2" type="ORF">CWI75_13730</name>
</gene>
<dbReference type="Pfam" id="PF11578">
    <property type="entry name" value="DUF3237"/>
    <property type="match status" value="1"/>
</dbReference>
<comment type="similarity">
    <text evidence="1">Belongs to the UPF0311 family.</text>
</comment>
<evidence type="ECO:0000313" key="3">
    <source>
        <dbReference type="Proteomes" id="UP000234845"/>
    </source>
</evidence>